<dbReference type="EMBL" id="AP026708">
    <property type="protein sequence ID" value="BDQ34703.1"/>
    <property type="molecule type" value="Genomic_DNA"/>
</dbReference>
<sequence length="382" mass="42001">MGLRIHEVRTVLDICKGRDISGGMTVTFGTQTIQASYSELAVAFFEKGLLPAPVSEEEMELLSQGRPLSAPLEGNIFLKMMGAGEIVNLDVLPHSPFAYIHDLGKPIPEELKGKARFVFDGTTGYHVMDRCTALCNAANLLQVGGILIHTFTMNPLSPTFNSFNPQLLLRFYETNGFGNFQLHAADRGHTNSVYKACGDLHHSTYLPDLTRYVYIFSATKEEDVPVTTDSLEWQYELHRCAGSEESVDPARLAGKTVAIWGTGGNYADNYAGLPASKDAGFDFWGFVDGDSGKWGSEVDGHVVRDPASLRHADVDVVVIASWAREEIFDALSSILQSKPEVLANTYGLYRGFFERKKLIKTLQMSRLSNSVIEPHTLKGLAG</sequence>
<dbReference type="Gene3D" id="3.40.50.720">
    <property type="entry name" value="NAD(P)-binding Rossmann-like Domain"/>
    <property type="match status" value="1"/>
</dbReference>
<proteinExistence type="predicted"/>
<organism evidence="1 2">
    <name type="scientific">Pseudodesulfovibrio portus</name>
    <dbReference type="NCBI Taxonomy" id="231439"/>
    <lineage>
        <taxon>Bacteria</taxon>
        <taxon>Pseudomonadati</taxon>
        <taxon>Thermodesulfobacteriota</taxon>
        <taxon>Desulfovibrionia</taxon>
        <taxon>Desulfovibrionales</taxon>
        <taxon>Desulfovibrionaceae</taxon>
    </lineage>
</organism>
<evidence type="ECO:0000313" key="1">
    <source>
        <dbReference type="EMBL" id="BDQ34703.1"/>
    </source>
</evidence>
<gene>
    <name evidence="1" type="ORF">JCM14722_22450</name>
</gene>
<name>A0ABM8ATK7_9BACT</name>
<dbReference type="Proteomes" id="UP001061361">
    <property type="component" value="Chromosome"/>
</dbReference>
<protein>
    <submittedName>
        <fullName evidence="1">Uncharacterized protein</fullName>
    </submittedName>
</protein>
<accession>A0ABM8ATK7</accession>
<keyword evidence="2" id="KW-1185">Reference proteome</keyword>
<evidence type="ECO:0000313" key="2">
    <source>
        <dbReference type="Proteomes" id="UP001061361"/>
    </source>
</evidence>
<reference evidence="1" key="1">
    <citation type="submission" date="2022-08" db="EMBL/GenBank/DDBJ databases">
        <title>Genome Sequence of the sulphate-reducing bacterium, Pseudodesulfovibrio portus JCM14722.</title>
        <authorList>
            <person name="Kondo R."/>
            <person name="Kataoka T."/>
        </authorList>
    </citation>
    <scope>NUCLEOTIDE SEQUENCE</scope>
    <source>
        <strain evidence="1">JCM 14722</strain>
    </source>
</reference>